<evidence type="ECO:0000256" key="5">
    <source>
        <dbReference type="ARBA" id="ARBA00022801"/>
    </source>
</evidence>
<protein>
    <recommendedName>
        <fullName evidence="2">glycerophosphodiester phosphodiesterase</fullName>
        <ecNumber evidence="2">3.1.4.46</ecNumber>
    </recommendedName>
</protein>
<evidence type="ECO:0000256" key="4">
    <source>
        <dbReference type="ARBA" id="ARBA00022798"/>
    </source>
</evidence>
<comment type="similarity">
    <text evidence="1">Belongs to the glycerophosphoryl diester phosphodiesterase family.</text>
</comment>
<comment type="catalytic activity">
    <reaction evidence="6">
        <text>a sn-glycero-3-phosphodiester + H2O = an alcohol + sn-glycerol 3-phosphate + H(+)</text>
        <dbReference type="Rhea" id="RHEA:12969"/>
        <dbReference type="ChEBI" id="CHEBI:15377"/>
        <dbReference type="ChEBI" id="CHEBI:15378"/>
        <dbReference type="ChEBI" id="CHEBI:30879"/>
        <dbReference type="ChEBI" id="CHEBI:57597"/>
        <dbReference type="ChEBI" id="CHEBI:83408"/>
        <dbReference type="EC" id="3.1.4.46"/>
    </reaction>
</comment>
<keyword evidence="5" id="KW-0378">Hydrolase</keyword>
<dbReference type="RefSeq" id="WP_015827616.1">
    <property type="nucleotide sequence ID" value="NC_012982.1"/>
</dbReference>
<accession>C6XK21</accession>
<evidence type="ECO:0000256" key="3">
    <source>
        <dbReference type="ARBA" id="ARBA00022729"/>
    </source>
</evidence>
<reference evidence="9" key="1">
    <citation type="journal article" date="2011" name="J. Bacteriol.">
        <title>Genome sequences of eight morphologically diverse alphaproteobacteria.</title>
        <authorList>
            <consortium name="US DOE Joint Genome Institute"/>
            <person name="Brown P.J."/>
            <person name="Kysela D.T."/>
            <person name="Buechlein A."/>
            <person name="Hemmerich C."/>
            <person name="Brun Y.V."/>
        </authorList>
    </citation>
    <scope>NUCLEOTIDE SEQUENCE [LARGE SCALE GENOMIC DNA]</scope>
    <source>
        <strain evidence="9">ATCC 49814 / DSM 5838 / IFAM 1418</strain>
    </source>
</reference>
<dbReference type="HOGENOM" id="CLU_030226_0_0_5"/>
<evidence type="ECO:0000256" key="6">
    <source>
        <dbReference type="ARBA" id="ARBA00047512"/>
    </source>
</evidence>
<dbReference type="KEGG" id="hba:Hbal_1778"/>
<dbReference type="PROSITE" id="PS51704">
    <property type="entry name" value="GP_PDE"/>
    <property type="match status" value="1"/>
</dbReference>
<dbReference type="InterPro" id="IPR030395">
    <property type="entry name" value="GP_PDE_dom"/>
</dbReference>
<dbReference type="AlphaFoldDB" id="C6XK21"/>
<dbReference type="GO" id="GO:0008889">
    <property type="term" value="F:glycerophosphodiester phosphodiesterase activity"/>
    <property type="evidence" value="ECO:0007669"/>
    <property type="project" value="UniProtKB-EC"/>
</dbReference>
<evidence type="ECO:0000256" key="1">
    <source>
        <dbReference type="ARBA" id="ARBA00007277"/>
    </source>
</evidence>
<dbReference type="OrthoDB" id="1854250at2"/>
<dbReference type="Gene3D" id="3.20.20.190">
    <property type="entry name" value="Phosphatidylinositol (PI) phosphodiesterase"/>
    <property type="match status" value="1"/>
</dbReference>
<dbReference type="PANTHER" id="PTHR43620:SF7">
    <property type="entry name" value="GLYCEROPHOSPHODIESTER PHOSPHODIESTERASE GDPD5-RELATED"/>
    <property type="match status" value="1"/>
</dbReference>
<dbReference type="GO" id="GO:0042597">
    <property type="term" value="C:periplasmic space"/>
    <property type="evidence" value="ECO:0007669"/>
    <property type="project" value="TreeGrafter"/>
</dbReference>
<name>C6XK21_HIRBI</name>
<dbReference type="EC" id="3.1.4.46" evidence="2"/>
<dbReference type="GO" id="GO:0006629">
    <property type="term" value="P:lipid metabolic process"/>
    <property type="evidence" value="ECO:0007669"/>
    <property type="project" value="InterPro"/>
</dbReference>
<dbReference type="PANTHER" id="PTHR43620">
    <property type="entry name" value="GLYCEROPHOSPHORYL DIESTER PHOSPHODIESTERASE"/>
    <property type="match status" value="1"/>
</dbReference>
<sequence length="351" mass="39428">MASSEAKPLPIIIAHRGASGYRPEHTLESYKLAIEMGADFIEPDLVMTKDGVLIARHENEISTTTNVTDHPEFASRKTIKTIEGEIHTGWFTEDFTLAELKTLKAKERLPDLRPKNTLFDNKLDILTLEEIIVFARQQSNLNKRKIGLYIELKHPTYFNDIGLPMEDSFLAILEKNDLNSQTPDLPVFIQCFWPHTLQKIRDKTPLPLILLLATTPPDHSVLETLNISKWEETFEPNHLKFISNFCDGIGPDLSLVFPATTDTTQPTESKLIQNAHAANLKVHVWTLRAENAMLPHKYRIGPEGDASNATSFGNLVDLTQDLVSAGIDGFFTDHTDIVFKALKSFSTSSKP</sequence>
<evidence type="ECO:0000313" key="9">
    <source>
        <dbReference type="Proteomes" id="UP000002745"/>
    </source>
</evidence>
<evidence type="ECO:0000313" key="8">
    <source>
        <dbReference type="EMBL" id="ACT59466.1"/>
    </source>
</evidence>
<evidence type="ECO:0000256" key="2">
    <source>
        <dbReference type="ARBA" id="ARBA00012247"/>
    </source>
</evidence>
<dbReference type="Pfam" id="PF03009">
    <property type="entry name" value="GDPD"/>
    <property type="match status" value="1"/>
</dbReference>
<dbReference type="EMBL" id="CP001678">
    <property type="protein sequence ID" value="ACT59466.1"/>
    <property type="molecule type" value="Genomic_DNA"/>
</dbReference>
<dbReference type="Proteomes" id="UP000002745">
    <property type="component" value="Chromosome"/>
</dbReference>
<dbReference type="GO" id="GO:0006071">
    <property type="term" value="P:glycerol metabolic process"/>
    <property type="evidence" value="ECO:0007669"/>
    <property type="project" value="UniProtKB-KW"/>
</dbReference>
<dbReference type="eggNOG" id="COG0584">
    <property type="taxonomic scope" value="Bacteria"/>
</dbReference>
<proteinExistence type="inferred from homology"/>
<dbReference type="SUPFAM" id="SSF51695">
    <property type="entry name" value="PLC-like phosphodiesterases"/>
    <property type="match status" value="1"/>
</dbReference>
<organism evidence="8 9">
    <name type="scientific">Hirschia baltica (strain ATCC 49814 / DSM 5838 / IFAM 1418)</name>
    <dbReference type="NCBI Taxonomy" id="582402"/>
    <lineage>
        <taxon>Bacteria</taxon>
        <taxon>Pseudomonadati</taxon>
        <taxon>Pseudomonadota</taxon>
        <taxon>Alphaproteobacteria</taxon>
        <taxon>Hyphomonadales</taxon>
        <taxon>Hyphomonadaceae</taxon>
        <taxon>Hirschia</taxon>
    </lineage>
</organism>
<keyword evidence="9" id="KW-1185">Reference proteome</keyword>
<dbReference type="STRING" id="582402.Hbal_1778"/>
<keyword evidence="3" id="KW-0732">Signal</keyword>
<keyword evidence="4" id="KW-0319">Glycerol metabolism</keyword>
<dbReference type="InterPro" id="IPR017946">
    <property type="entry name" value="PLC-like_Pdiesterase_TIM-brl"/>
</dbReference>
<gene>
    <name evidence="8" type="ordered locus">Hbal_1778</name>
</gene>
<feature type="domain" description="GP-PDE" evidence="7">
    <location>
        <begin position="10"/>
        <end position="342"/>
    </location>
</feature>
<evidence type="ECO:0000259" key="7">
    <source>
        <dbReference type="PROSITE" id="PS51704"/>
    </source>
</evidence>